<accession>A0AAV4ZIB4</accession>
<dbReference type="EMBL" id="BPQO01000005">
    <property type="protein sequence ID" value="GJD87942.1"/>
    <property type="molecule type" value="Genomic_DNA"/>
</dbReference>
<dbReference type="GO" id="GO:0005524">
    <property type="term" value="F:ATP binding"/>
    <property type="evidence" value="ECO:0007669"/>
    <property type="project" value="UniProtKB-KW"/>
</dbReference>
<keyword evidence="2" id="KW-0067">ATP-binding</keyword>
<dbReference type="GO" id="GO:0009338">
    <property type="term" value="C:exodeoxyribonuclease V complex"/>
    <property type="evidence" value="ECO:0007669"/>
    <property type="project" value="TreeGrafter"/>
</dbReference>
<dbReference type="Pfam" id="PF13604">
    <property type="entry name" value="AAA_30"/>
    <property type="match status" value="1"/>
</dbReference>
<dbReference type="PANTHER" id="PTHR43788">
    <property type="entry name" value="DNA2/NAM7 HELICASE FAMILY MEMBER"/>
    <property type="match status" value="1"/>
</dbReference>
<dbReference type="Gene3D" id="1.10.150.20">
    <property type="entry name" value="5' to 3' exonuclease, C-terminal subdomain"/>
    <property type="match status" value="1"/>
</dbReference>
<dbReference type="GO" id="GO:0017116">
    <property type="term" value="F:single-stranded DNA helicase activity"/>
    <property type="evidence" value="ECO:0007669"/>
    <property type="project" value="TreeGrafter"/>
</dbReference>
<dbReference type="Gene3D" id="3.40.50.300">
    <property type="entry name" value="P-loop containing nucleotide triphosphate hydrolases"/>
    <property type="match status" value="2"/>
</dbReference>
<dbReference type="PANTHER" id="PTHR43788:SF6">
    <property type="entry name" value="DNA HELICASE B"/>
    <property type="match status" value="1"/>
</dbReference>
<reference evidence="4" key="1">
    <citation type="journal article" date="2016" name="Front. Microbiol.">
        <title>Genome Sequence of the Piezophilic, Mesophilic Sulfate-Reducing Bacterium Desulfovibrio indicus J2T.</title>
        <authorList>
            <person name="Cao J."/>
            <person name="Maignien L."/>
            <person name="Shao Z."/>
            <person name="Alain K."/>
            <person name="Jebbar M."/>
        </authorList>
    </citation>
    <scope>NUCLEOTIDE SEQUENCE</scope>
    <source>
        <strain evidence="4">DSM 16372</strain>
    </source>
</reference>
<keyword evidence="4" id="KW-0347">Helicase</keyword>
<evidence type="ECO:0000259" key="3">
    <source>
        <dbReference type="Pfam" id="PF13538"/>
    </source>
</evidence>
<keyword evidence="1" id="KW-0547">Nucleotide-binding</keyword>
<dbReference type="AlphaFoldDB" id="A0AAV4ZIB4"/>
<organism evidence="4 5">
    <name type="scientific">Methylobacterium hispanicum</name>
    <dbReference type="NCBI Taxonomy" id="270350"/>
    <lineage>
        <taxon>Bacteria</taxon>
        <taxon>Pseudomonadati</taxon>
        <taxon>Pseudomonadota</taxon>
        <taxon>Alphaproteobacteria</taxon>
        <taxon>Hyphomicrobiales</taxon>
        <taxon>Methylobacteriaceae</taxon>
        <taxon>Methylobacterium</taxon>
    </lineage>
</organism>
<sequence length="764" mass="82367">MSAPVRLEVQVASVVWAGEATTVFSGTLRDGSAVRVVGRGEGFAPANGEVYEVDGLWRNSERYGRQFHGREGAFVRKLPRGKLVGLWLQGIPGVGPERAKRIVRAFGGRLHEVFDGRQPLETLAEAIDPDRPALAGRIAAVIADRWQEVEGEYATLRWLEDHGVEDAVLARRLAGLLGPEAVPLLERNPYVLAAVLPWHRLDPLARQVLGTQRGAANVTTCRERLVGAIDVAMQDAVRGGDTAIRKDALGGLVAKRLGVEGSPDLDERIVRVGLANKALVDGGDRWRAPGCAVMEEGLRGRFAAMVLGERCGIRLPGEADLRRILAIIEFRGRPLHPEQREAVLRSVRRGLGCLTGGAGTGKTTTCRAVVDLWESLGGHIQMAALSGKAALRLSEGTGRTGTEARPAHTIHRLLLGLRKRADGQTHWGSAQPGGERHDADRELPELTARTLLVIDEASMVDLGQMHQLVEAMPTGCRMLLVGDPFQLAPVGFGLVFHRLAAQEALTSHLETVHRQEDATGIPQVSRQIRARGVPDLPPYEPGRRGVSFLQADAGTISDEVRNVVRDLVEAGADARDMMVVSAVNRRAASPDGTVQDMNRRLHEDHVSSLALTDVGRERAVLRGYFGNEFCAGDPVTFLRNDYGRGLRNGSLGRVVSVDVDGGVVTCEFEGEAHAFGDRDLIDVSLAYAVSCHRAQGSQARAVVVSLLDAPNVEPTWVYTALTRAEESVVLVGSAEDLTKALSRLPAHELRLTGCAFDLSATAIG</sequence>
<dbReference type="SUPFAM" id="SSF52540">
    <property type="entry name" value="P-loop containing nucleoside triphosphate hydrolases"/>
    <property type="match status" value="2"/>
</dbReference>
<dbReference type="InterPro" id="IPR027785">
    <property type="entry name" value="UvrD-like_helicase_C"/>
</dbReference>
<dbReference type="Pfam" id="PF13538">
    <property type="entry name" value="UvrD_C_2"/>
    <property type="match status" value="1"/>
</dbReference>
<keyword evidence="5" id="KW-1185">Reference proteome</keyword>
<dbReference type="Proteomes" id="UP001055247">
    <property type="component" value="Unassembled WGS sequence"/>
</dbReference>
<dbReference type="CDD" id="cd17933">
    <property type="entry name" value="DEXSc_RecD-like"/>
    <property type="match status" value="1"/>
</dbReference>
<dbReference type="Gene3D" id="2.30.30.940">
    <property type="match status" value="1"/>
</dbReference>
<reference evidence="4" key="2">
    <citation type="submission" date="2021-08" db="EMBL/GenBank/DDBJ databases">
        <authorList>
            <person name="Tani A."/>
            <person name="Ola A."/>
            <person name="Ogura Y."/>
            <person name="Katsura K."/>
            <person name="Hayashi T."/>
        </authorList>
    </citation>
    <scope>NUCLEOTIDE SEQUENCE</scope>
    <source>
        <strain evidence="4">DSM 16372</strain>
    </source>
</reference>
<dbReference type="CDD" id="cd18809">
    <property type="entry name" value="SF1_C_RecD"/>
    <property type="match status" value="1"/>
</dbReference>
<evidence type="ECO:0000313" key="5">
    <source>
        <dbReference type="Proteomes" id="UP001055247"/>
    </source>
</evidence>
<evidence type="ECO:0000256" key="1">
    <source>
        <dbReference type="ARBA" id="ARBA00022741"/>
    </source>
</evidence>
<proteinExistence type="predicted"/>
<dbReference type="InterPro" id="IPR050534">
    <property type="entry name" value="Coronavir_polyprotein_1ab"/>
</dbReference>
<comment type="caution">
    <text evidence="4">The sequence shown here is derived from an EMBL/GenBank/DDBJ whole genome shotgun (WGS) entry which is preliminary data.</text>
</comment>
<dbReference type="RefSeq" id="WP_238229888.1">
    <property type="nucleotide sequence ID" value="NZ_BPQO01000005.1"/>
</dbReference>
<protein>
    <submittedName>
        <fullName evidence="4">ATP-dependent RecD-like DNA helicase</fullName>
    </submittedName>
</protein>
<dbReference type="GO" id="GO:0006310">
    <property type="term" value="P:DNA recombination"/>
    <property type="evidence" value="ECO:0007669"/>
    <property type="project" value="TreeGrafter"/>
</dbReference>
<name>A0AAV4ZIB4_9HYPH</name>
<evidence type="ECO:0000256" key="2">
    <source>
        <dbReference type="ARBA" id="ARBA00022840"/>
    </source>
</evidence>
<feature type="domain" description="UvrD-like helicase C-terminal" evidence="3">
    <location>
        <begin position="685"/>
        <end position="731"/>
    </location>
</feature>
<evidence type="ECO:0000313" key="4">
    <source>
        <dbReference type="EMBL" id="GJD87942.1"/>
    </source>
</evidence>
<gene>
    <name evidence="4" type="primary">recD2_4</name>
    <name evidence="4" type="ORF">BHAOGJBA_1449</name>
</gene>
<keyword evidence="4" id="KW-0378">Hydrolase</keyword>
<dbReference type="InterPro" id="IPR027417">
    <property type="entry name" value="P-loop_NTPase"/>
</dbReference>